<dbReference type="PANTHER" id="PTHR11889:SF31">
    <property type="entry name" value="PROTEIN HEDGEHOG"/>
    <property type="match status" value="1"/>
</dbReference>
<evidence type="ECO:0000256" key="1">
    <source>
        <dbReference type="ARBA" id="ARBA00022473"/>
    </source>
</evidence>
<evidence type="ECO:0000259" key="2">
    <source>
        <dbReference type="Pfam" id="PF01079"/>
    </source>
</evidence>
<evidence type="ECO:0000313" key="3">
    <source>
        <dbReference type="EMBL" id="CAF4620844.1"/>
    </source>
</evidence>
<accession>A0A8S2ZB65</accession>
<dbReference type="Proteomes" id="UP000681720">
    <property type="component" value="Unassembled WGS sequence"/>
</dbReference>
<comment type="caution">
    <text evidence="3">The sequence shown here is derived from an EMBL/GenBank/DDBJ whole genome shotgun (WGS) entry which is preliminary data.</text>
</comment>
<feature type="domain" description="Hedgehog protein Hint" evidence="2">
    <location>
        <begin position="3"/>
        <end position="153"/>
    </location>
</feature>
<organism evidence="3 4">
    <name type="scientific">Rotaria magnacalcarata</name>
    <dbReference type="NCBI Taxonomy" id="392030"/>
    <lineage>
        <taxon>Eukaryota</taxon>
        <taxon>Metazoa</taxon>
        <taxon>Spiralia</taxon>
        <taxon>Gnathifera</taxon>
        <taxon>Rotifera</taxon>
        <taxon>Eurotatoria</taxon>
        <taxon>Bdelloidea</taxon>
        <taxon>Philodinida</taxon>
        <taxon>Philodinidae</taxon>
        <taxon>Rotaria</taxon>
    </lineage>
</organism>
<dbReference type="InterPro" id="IPR050387">
    <property type="entry name" value="Hedgehog_Signaling"/>
</dbReference>
<dbReference type="CDD" id="cd00081">
    <property type="entry name" value="Hint"/>
    <property type="match status" value="1"/>
</dbReference>
<dbReference type="GO" id="GO:0016540">
    <property type="term" value="P:protein autoprocessing"/>
    <property type="evidence" value="ECO:0007669"/>
    <property type="project" value="InterPro"/>
</dbReference>
<dbReference type="Pfam" id="PF01079">
    <property type="entry name" value="Hint"/>
    <property type="match status" value="1"/>
</dbReference>
<dbReference type="InterPro" id="IPR036186">
    <property type="entry name" value="Serpin_sf"/>
</dbReference>
<dbReference type="SUPFAM" id="SSF51294">
    <property type="entry name" value="Hedgehog/intein (Hint) domain"/>
    <property type="match status" value="1"/>
</dbReference>
<dbReference type="InterPro" id="IPR036844">
    <property type="entry name" value="Hint_dom_sf"/>
</dbReference>
<dbReference type="InterPro" id="IPR001767">
    <property type="entry name" value="Hedgehog_Hint"/>
</dbReference>
<proteinExistence type="predicted"/>
<protein>
    <recommendedName>
        <fullName evidence="2">Hedgehog protein Hint domain-containing protein</fullName>
    </recommendedName>
</protein>
<dbReference type="EMBL" id="CAJOBJ010108659">
    <property type="protein sequence ID" value="CAF4620844.1"/>
    <property type="molecule type" value="Genomic_DNA"/>
</dbReference>
<dbReference type="Gene3D" id="2.170.16.10">
    <property type="entry name" value="Hedgehog/Intein (Hint) domain"/>
    <property type="match status" value="1"/>
</dbReference>
<dbReference type="AlphaFoldDB" id="A0A8S2ZB65"/>
<dbReference type="PRINTS" id="PR00632">
    <property type="entry name" value="SONICHHOG"/>
</dbReference>
<keyword evidence="1" id="KW-0217">Developmental protein</keyword>
<dbReference type="InterPro" id="IPR001657">
    <property type="entry name" value="Hedgehog"/>
</dbReference>
<name>A0A8S2ZB65_9BILA</name>
<dbReference type="PANTHER" id="PTHR11889">
    <property type="entry name" value="HEDGEHOG"/>
    <property type="match status" value="1"/>
</dbReference>
<gene>
    <name evidence="3" type="ORF">GIL414_LOCUS39768</name>
</gene>
<dbReference type="SUPFAM" id="SSF56574">
    <property type="entry name" value="Serpins"/>
    <property type="match status" value="1"/>
</dbReference>
<evidence type="ECO:0000313" key="4">
    <source>
        <dbReference type="Proteomes" id="UP000681720"/>
    </source>
</evidence>
<sequence length="198" mass="22088">MIDGRQQKIDRLHTGDKLIAFDGTNLTTGEMILMLDQNAYGEAEFYTLQTKSNHRISLTGQHLIAVQSSIGTIVYIPAEQVEVGRDSLYVLSSEGIVIVSPVVEISIETKMGYFAPLTMSGTLLVNNVVAGCFSHMHSHSLGQLVMAPIRCTRPDVNFLRNKPFIYAIRYKQTTLFMGRYVKVIDTSNMPPIMDDERG</sequence>
<reference evidence="3" key="1">
    <citation type="submission" date="2021-02" db="EMBL/GenBank/DDBJ databases">
        <authorList>
            <person name="Nowell W R."/>
        </authorList>
    </citation>
    <scope>NUCLEOTIDE SEQUENCE</scope>
</reference>
<dbReference type="GO" id="GO:0007267">
    <property type="term" value="P:cell-cell signaling"/>
    <property type="evidence" value="ECO:0007669"/>
    <property type="project" value="InterPro"/>
</dbReference>